<dbReference type="Gene3D" id="3.40.50.880">
    <property type="match status" value="1"/>
</dbReference>
<dbReference type="Pfam" id="PF01965">
    <property type="entry name" value="DJ-1_PfpI"/>
    <property type="match status" value="1"/>
</dbReference>
<dbReference type="EMBL" id="BAAAME010000001">
    <property type="protein sequence ID" value="GAA1723194.1"/>
    <property type="molecule type" value="Genomic_DNA"/>
</dbReference>
<dbReference type="SMART" id="SM00342">
    <property type="entry name" value="HTH_ARAC"/>
    <property type="match status" value="1"/>
</dbReference>
<protein>
    <submittedName>
        <fullName evidence="4">DJ-1/PfpI family protein</fullName>
    </submittedName>
</protein>
<dbReference type="SUPFAM" id="SSF52317">
    <property type="entry name" value="Class I glutamine amidotransferase-like"/>
    <property type="match status" value="1"/>
</dbReference>
<dbReference type="InterPro" id="IPR018060">
    <property type="entry name" value="HTH_AraC"/>
</dbReference>
<evidence type="ECO:0000256" key="1">
    <source>
        <dbReference type="ARBA" id="ARBA00023015"/>
    </source>
</evidence>
<evidence type="ECO:0000313" key="5">
    <source>
        <dbReference type="Proteomes" id="UP001501057"/>
    </source>
</evidence>
<dbReference type="InterPro" id="IPR029062">
    <property type="entry name" value="Class_I_gatase-like"/>
</dbReference>
<dbReference type="InterPro" id="IPR009057">
    <property type="entry name" value="Homeodomain-like_sf"/>
</dbReference>
<dbReference type="Proteomes" id="UP001501057">
    <property type="component" value="Unassembled WGS sequence"/>
</dbReference>
<keyword evidence="5" id="KW-1185">Reference proteome</keyword>
<keyword evidence="2" id="KW-0804">Transcription</keyword>
<reference evidence="4 5" key="1">
    <citation type="journal article" date="2019" name="Int. J. Syst. Evol. Microbiol.">
        <title>The Global Catalogue of Microorganisms (GCM) 10K type strain sequencing project: providing services to taxonomists for standard genome sequencing and annotation.</title>
        <authorList>
            <consortium name="The Broad Institute Genomics Platform"/>
            <consortium name="The Broad Institute Genome Sequencing Center for Infectious Disease"/>
            <person name="Wu L."/>
            <person name="Ma J."/>
        </authorList>
    </citation>
    <scope>NUCLEOTIDE SEQUENCE [LARGE SCALE GENOMIC DNA]</scope>
    <source>
        <strain evidence="4 5">JCM 13518</strain>
    </source>
</reference>
<feature type="domain" description="HTH araC/xylS-type" evidence="3">
    <location>
        <begin position="226"/>
        <end position="324"/>
    </location>
</feature>
<evidence type="ECO:0000259" key="3">
    <source>
        <dbReference type="PROSITE" id="PS01124"/>
    </source>
</evidence>
<gene>
    <name evidence="4" type="ORF">GCM10009710_00010</name>
</gene>
<dbReference type="InterPro" id="IPR002818">
    <property type="entry name" value="DJ-1/PfpI"/>
</dbReference>
<dbReference type="SUPFAM" id="SSF46689">
    <property type="entry name" value="Homeodomain-like"/>
    <property type="match status" value="2"/>
</dbReference>
<dbReference type="RefSeq" id="WP_344196302.1">
    <property type="nucleotide sequence ID" value="NZ_BAAAME010000001.1"/>
</dbReference>
<dbReference type="Pfam" id="PF12833">
    <property type="entry name" value="HTH_18"/>
    <property type="match status" value="1"/>
</dbReference>
<dbReference type="Gene3D" id="1.10.10.60">
    <property type="entry name" value="Homeodomain-like"/>
    <property type="match status" value="1"/>
</dbReference>
<dbReference type="PANTHER" id="PTHR43130:SF3">
    <property type="entry name" value="HTH-TYPE TRANSCRIPTIONAL REGULATOR RV1931C"/>
    <property type="match status" value="1"/>
</dbReference>
<name>A0ABN2JDB4_9ACTN</name>
<sequence>MSTIERLVVVVVFDQVDLLDVTGPPEVFSLLQREMDEPTGYRVVLTAQTMDPVTTSAGVRLLPDATFDDLRGRSIDTLVVPGAVSVDEDRRVTALVDPEIAARVAELVERTRRVTSVCVGAHILAATGVLAGKRVTTHWSTAHQLASEHPEVDVDADPIFIRDGQVWTGAGISSCLDLALALVADDFGEVLAQKVARQLVVYLKRPSGQSQFSVPLEPISTTRRVDELRHFISGHLADTLTVPELAESLHISDRQLTRIFKKELGMTPAAYVEAARLEAARNLLETTADTIARVAKQTGFGTVDTLGRAFRRTLGVTPSEYRERFRVEPAVDRNRAMTGAVRDRRGCPP</sequence>
<dbReference type="PANTHER" id="PTHR43130">
    <property type="entry name" value="ARAC-FAMILY TRANSCRIPTIONAL REGULATOR"/>
    <property type="match status" value="1"/>
</dbReference>
<keyword evidence="1" id="KW-0805">Transcription regulation</keyword>
<comment type="caution">
    <text evidence="4">The sequence shown here is derived from an EMBL/GenBank/DDBJ whole genome shotgun (WGS) entry which is preliminary data.</text>
</comment>
<dbReference type="CDD" id="cd03137">
    <property type="entry name" value="GATase1_AraC_1"/>
    <property type="match status" value="1"/>
</dbReference>
<organism evidence="4 5">
    <name type="scientific">Aeromicrobium alkaliterrae</name>
    <dbReference type="NCBI Taxonomy" id="302168"/>
    <lineage>
        <taxon>Bacteria</taxon>
        <taxon>Bacillati</taxon>
        <taxon>Actinomycetota</taxon>
        <taxon>Actinomycetes</taxon>
        <taxon>Propionibacteriales</taxon>
        <taxon>Nocardioidaceae</taxon>
        <taxon>Aeromicrobium</taxon>
    </lineage>
</organism>
<accession>A0ABN2JDB4</accession>
<dbReference type="PROSITE" id="PS01124">
    <property type="entry name" value="HTH_ARAC_FAMILY_2"/>
    <property type="match status" value="1"/>
</dbReference>
<evidence type="ECO:0000256" key="2">
    <source>
        <dbReference type="ARBA" id="ARBA00023163"/>
    </source>
</evidence>
<evidence type="ECO:0000313" key="4">
    <source>
        <dbReference type="EMBL" id="GAA1723194.1"/>
    </source>
</evidence>
<proteinExistence type="predicted"/>
<dbReference type="InterPro" id="IPR052158">
    <property type="entry name" value="INH-QAR"/>
</dbReference>